<dbReference type="Proteomes" id="UP001444071">
    <property type="component" value="Unassembled WGS sequence"/>
</dbReference>
<evidence type="ECO:0000313" key="1">
    <source>
        <dbReference type="EMBL" id="MEQ2268317.1"/>
    </source>
</evidence>
<evidence type="ECO:0000313" key="2">
    <source>
        <dbReference type="Proteomes" id="UP001444071"/>
    </source>
</evidence>
<organism evidence="1 2">
    <name type="scientific">Xenotaenia resolanae</name>
    <dbReference type="NCBI Taxonomy" id="208358"/>
    <lineage>
        <taxon>Eukaryota</taxon>
        <taxon>Metazoa</taxon>
        <taxon>Chordata</taxon>
        <taxon>Craniata</taxon>
        <taxon>Vertebrata</taxon>
        <taxon>Euteleostomi</taxon>
        <taxon>Actinopterygii</taxon>
        <taxon>Neopterygii</taxon>
        <taxon>Teleostei</taxon>
        <taxon>Neoteleostei</taxon>
        <taxon>Acanthomorphata</taxon>
        <taxon>Ovalentaria</taxon>
        <taxon>Atherinomorphae</taxon>
        <taxon>Cyprinodontiformes</taxon>
        <taxon>Goodeidae</taxon>
        <taxon>Xenotaenia</taxon>
    </lineage>
</organism>
<dbReference type="EMBL" id="JAHRIM010047522">
    <property type="protein sequence ID" value="MEQ2268317.1"/>
    <property type="molecule type" value="Genomic_DNA"/>
</dbReference>
<protein>
    <submittedName>
        <fullName evidence="1">Uncharacterized protein</fullName>
    </submittedName>
</protein>
<keyword evidence="2" id="KW-1185">Reference proteome</keyword>
<sequence length="128" mass="14277">MGGRTNGLLVDHGTFTCSRNVPLCCLRKPCICYIAESTPPHSSLLTFFHLQGVCISTTVPKTFHPRMSCIYYCAAPHLPTPLLNRSFLHVSSISRWLTTQQAPVECSEYMILIHEGLSRNLPVDTNLT</sequence>
<proteinExistence type="predicted"/>
<comment type="caution">
    <text evidence="1">The sequence shown here is derived from an EMBL/GenBank/DDBJ whole genome shotgun (WGS) entry which is preliminary data.</text>
</comment>
<gene>
    <name evidence="1" type="ORF">XENORESO_019857</name>
</gene>
<name>A0ABV0WH54_9TELE</name>
<reference evidence="1 2" key="1">
    <citation type="submission" date="2021-06" db="EMBL/GenBank/DDBJ databases">
        <authorList>
            <person name="Palmer J.M."/>
        </authorList>
    </citation>
    <scope>NUCLEOTIDE SEQUENCE [LARGE SCALE GENOMIC DNA]</scope>
    <source>
        <strain evidence="1 2">XR_2019</strain>
        <tissue evidence="1">Muscle</tissue>
    </source>
</reference>
<accession>A0ABV0WH54</accession>